<name>A0A136PT31_9ACTN</name>
<dbReference type="PANTHER" id="PTHR23517">
    <property type="entry name" value="RESISTANCE PROTEIN MDTM, PUTATIVE-RELATED-RELATED"/>
    <property type="match status" value="1"/>
</dbReference>
<dbReference type="GO" id="GO:0005886">
    <property type="term" value="C:plasma membrane"/>
    <property type="evidence" value="ECO:0007669"/>
    <property type="project" value="UniProtKB-SubCell"/>
</dbReference>
<keyword evidence="5 7" id="KW-1133">Transmembrane helix</keyword>
<evidence type="ECO:0000256" key="3">
    <source>
        <dbReference type="ARBA" id="ARBA00022475"/>
    </source>
</evidence>
<evidence type="ECO:0000256" key="5">
    <source>
        <dbReference type="ARBA" id="ARBA00022989"/>
    </source>
</evidence>
<dbReference type="SUPFAM" id="SSF103473">
    <property type="entry name" value="MFS general substrate transporter"/>
    <property type="match status" value="1"/>
</dbReference>
<dbReference type="AlphaFoldDB" id="A0A136PT31"/>
<proteinExistence type="predicted"/>
<evidence type="ECO:0000256" key="2">
    <source>
        <dbReference type="ARBA" id="ARBA00022448"/>
    </source>
</evidence>
<feature type="domain" description="Major facilitator superfamily (MFS) profile" evidence="8">
    <location>
        <begin position="17"/>
        <end position="406"/>
    </location>
</feature>
<dbReference type="PRINTS" id="PR01035">
    <property type="entry name" value="TCRTETA"/>
</dbReference>
<evidence type="ECO:0000256" key="1">
    <source>
        <dbReference type="ARBA" id="ARBA00004651"/>
    </source>
</evidence>
<dbReference type="Proteomes" id="UP000070620">
    <property type="component" value="Unassembled WGS sequence"/>
</dbReference>
<dbReference type="InterPro" id="IPR020846">
    <property type="entry name" value="MFS_dom"/>
</dbReference>
<dbReference type="InterPro" id="IPR036259">
    <property type="entry name" value="MFS_trans_sf"/>
</dbReference>
<evidence type="ECO:0000313" key="9">
    <source>
        <dbReference type="EMBL" id="KXK61527.1"/>
    </source>
</evidence>
<comment type="subcellular location">
    <subcellularLocation>
        <location evidence="1">Cell membrane</location>
        <topology evidence="1">Multi-pass membrane protein</topology>
    </subcellularLocation>
</comment>
<dbReference type="Pfam" id="PF07690">
    <property type="entry name" value="MFS_1"/>
    <property type="match status" value="1"/>
</dbReference>
<dbReference type="RefSeq" id="WP_067364905.1">
    <property type="nucleotide sequence ID" value="NZ_JBIUBN010000013.1"/>
</dbReference>
<keyword evidence="2" id="KW-0813">Transport</keyword>
<keyword evidence="4 7" id="KW-0812">Transmembrane</keyword>
<feature type="transmembrane region" description="Helical" evidence="7">
    <location>
        <begin position="110"/>
        <end position="130"/>
    </location>
</feature>
<feature type="transmembrane region" description="Helical" evidence="7">
    <location>
        <begin position="23"/>
        <end position="46"/>
    </location>
</feature>
<dbReference type="InterPro" id="IPR011701">
    <property type="entry name" value="MFS"/>
</dbReference>
<accession>A0A136PT31</accession>
<dbReference type="GO" id="GO:0022857">
    <property type="term" value="F:transmembrane transporter activity"/>
    <property type="evidence" value="ECO:0007669"/>
    <property type="project" value="InterPro"/>
</dbReference>
<dbReference type="PANTHER" id="PTHR23517:SF2">
    <property type="entry name" value="MULTIDRUG RESISTANCE PROTEIN MDTH"/>
    <property type="match status" value="1"/>
</dbReference>
<evidence type="ECO:0000256" key="6">
    <source>
        <dbReference type="ARBA" id="ARBA00023136"/>
    </source>
</evidence>
<feature type="transmembrane region" description="Helical" evidence="7">
    <location>
        <begin position="382"/>
        <end position="402"/>
    </location>
</feature>
<feature type="transmembrane region" description="Helical" evidence="7">
    <location>
        <begin position="52"/>
        <end position="75"/>
    </location>
</feature>
<keyword evidence="3" id="KW-1003">Cell membrane</keyword>
<keyword evidence="10" id="KW-1185">Reference proteome</keyword>
<evidence type="ECO:0000313" key="10">
    <source>
        <dbReference type="Proteomes" id="UP000070620"/>
    </source>
</evidence>
<dbReference type="EMBL" id="LRQV01000039">
    <property type="protein sequence ID" value="KXK61527.1"/>
    <property type="molecule type" value="Genomic_DNA"/>
</dbReference>
<feature type="transmembrane region" description="Helical" evidence="7">
    <location>
        <begin position="262"/>
        <end position="283"/>
    </location>
</feature>
<feature type="transmembrane region" description="Helical" evidence="7">
    <location>
        <begin position="230"/>
        <end position="250"/>
    </location>
</feature>
<dbReference type="Gene3D" id="1.20.1250.20">
    <property type="entry name" value="MFS general substrate transporter like domains"/>
    <property type="match status" value="1"/>
</dbReference>
<sequence>MAEPDPAGSTGTLRTLRTLPRPVVVLLVGIAVNRMGAFLAIFLILYLTNLGFSPAAAGVVLTLYGVGSIAGVFAGGLLSDRIGARQVIIGSTLLSSVAVAAIAFETQYTWLMVTSLAAGVLTAAYRPAAAAMLAELTPLHRLVTTTAASRLGLNVGATLGPLIGAWLATHSYTAVFLVNAGTALAFGLVTIFLLPDVRSAAHTAAKARPAATEGEPAAGGGRGILQDRRYLAVLVAMFATALAEVQYQVILPLHLGEQGHPVSLYGTIIALNGALIIALELPLTRTVQRLPIRTAIAVGSLCIGLGLAVFGFAGGIWVFVVGALIWTFGEIINAPSLNAYPAMAAPVHLRGRYIGALSAVQSAGYAFGPLIGTTLFQFFGQAAWAVCAVLGVIAFGALWYGVQNRFTAVAPTAVKTPATT</sequence>
<feature type="transmembrane region" description="Helical" evidence="7">
    <location>
        <begin position="151"/>
        <end position="168"/>
    </location>
</feature>
<evidence type="ECO:0000256" key="4">
    <source>
        <dbReference type="ARBA" id="ARBA00022692"/>
    </source>
</evidence>
<keyword evidence="6 7" id="KW-0472">Membrane</keyword>
<dbReference type="PROSITE" id="PS50850">
    <property type="entry name" value="MFS"/>
    <property type="match status" value="1"/>
</dbReference>
<comment type="caution">
    <text evidence="9">The sequence shown here is derived from an EMBL/GenBank/DDBJ whole genome shotgun (WGS) entry which is preliminary data.</text>
</comment>
<gene>
    <name evidence="9" type="ORF">AWW66_13140</name>
</gene>
<dbReference type="InterPro" id="IPR050171">
    <property type="entry name" value="MFS_Transporters"/>
</dbReference>
<reference evidence="9 10" key="1">
    <citation type="submission" date="2016-01" db="EMBL/GenBank/DDBJ databases">
        <title>Whole genome sequence and analysis of Micromonospora rosaria DSM 803, which can produce antibacterial substance rosamicin.</title>
        <authorList>
            <person name="Yang H."/>
            <person name="He X."/>
            <person name="Zhu D."/>
        </authorList>
    </citation>
    <scope>NUCLEOTIDE SEQUENCE [LARGE SCALE GENOMIC DNA]</scope>
    <source>
        <strain evidence="9 10">DSM 803</strain>
    </source>
</reference>
<feature type="transmembrane region" description="Helical" evidence="7">
    <location>
        <begin position="174"/>
        <end position="194"/>
    </location>
</feature>
<protein>
    <recommendedName>
        <fullName evidence="8">Major facilitator superfamily (MFS) profile domain-containing protein</fullName>
    </recommendedName>
</protein>
<dbReference type="InterPro" id="IPR001958">
    <property type="entry name" value="Tet-R_TetA/multi-R_MdtG-like"/>
</dbReference>
<feature type="transmembrane region" description="Helical" evidence="7">
    <location>
        <begin position="87"/>
        <end position="104"/>
    </location>
</feature>
<evidence type="ECO:0000256" key="7">
    <source>
        <dbReference type="SAM" id="Phobius"/>
    </source>
</evidence>
<organism evidence="9 10">
    <name type="scientific">Micromonospora rosaria</name>
    <dbReference type="NCBI Taxonomy" id="47874"/>
    <lineage>
        <taxon>Bacteria</taxon>
        <taxon>Bacillati</taxon>
        <taxon>Actinomycetota</taxon>
        <taxon>Actinomycetes</taxon>
        <taxon>Micromonosporales</taxon>
        <taxon>Micromonosporaceae</taxon>
        <taxon>Micromonospora</taxon>
    </lineage>
</organism>
<evidence type="ECO:0000259" key="8">
    <source>
        <dbReference type="PROSITE" id="PS50850"/>
    </source>
</evidence>
<dbReference type="OrthoDB" id="4042314at2"/>
<feature type="transmembrane region" description="Helical" evidence="7">
    <location>
        <begin position="295"/>
        <end position="328"/>
    </location>
</feature>